<accession>A0ABN9W2C3</accession>
<keyword evidence="1" id="KW-0496">Mitochondrion</keyword>
<gene>
    <name evidence="4" type="ORF">PCOR1329_LOCUS63404</name>
</gene>
<evidence type="ECO:0000259" key="3">
    <source>
        <dbReference type="PROSITE" id="PS50969"/>
    </source>
</evidence>
<feature type="region of interest" description="Disordered" evidence="2">
    <location>
        <begin position="73"/>
        <end position="134"/>
    </location>
</feature>
<name>A0ABN9W2C3_9DINO</name>
<evidence type="ECO:0000313" key="4">
    <source>
        <dbReference type="EMBL" id="CAK0880184.1"/>
    </source>
</evidence>
<keyword evidence="1" id="KW-0809">Transit peptide</keyword>
<keyword evidence="5" id="KW-1185">Reference proteome</keyword>
<organism evidence="4 5">
    <name type="scientific">Prorocentrum cordatum</name>
    <dbReference type="NCBI Taxonomy" id="2364126"/>
    <lineage>
        <taxon>Eukaryota</taxon>
        <taxon>Sar</taxon>
        <taxon>Alveolata</taxon>
        <taxon>Dinophyceae</taxon>
        <taxon>Prorocentrales</taxon>
        <taxon>Prorocentraceae</taxon>
        <taxon>Prorocentrum</taxon>
    </lineage>
</organism>
<feature type="compositionally biased region" description="Low complexity" evidence="2">
    <location>
        <begin position="109"/>
        <end position="121"/>
    </location>
</feature>
<dbReference type="SUPFAM" id="SSF56784">
    <property type="entry name" value="HAD-like"/>
    <property type="match status" value="1"/>
</dbReference>
<dbReference type="InterPro" id="IPR050365">
    <property type="entry name" value="TIM50"/>
</dbReference>
<comment type="subcellular location">
    <subcellularLocation>
        <location evidence="1">Mitochondrion inner membrane</location>
        <topology evidence="1">Single-pass membrane protein</topology>
    </subcellularLocation>
</comment>
<dbReference type="Proteomes" id="UP001189429">
    <property type="component" value="Unassembled WGS sequence"/>
</dbReference>
<evidence type="ECO:0000256" key="1">
    <source>
        <dbReference type="RuleBase" id="RU365079"/>
    </source>
</evidence>
<dbReference type="Gene3D" id="3.40.50.1000">
    <property type="entry name" value="HAD superfamily/HAD-like"/>
    <property type="match status" value="1"/>
</dbReference>
<keyword evidence="1" id="KW-0653">Protein transport</keyword>
<comment type="function">
    <text evidence="1">Essential component of the TIM23 complex, a complex that mediates the translocation of transit peptide-containing proteins across the mitochondrial inner membrane.</text>
</comment>
<dbReference type="EMBL" id="CAUYUJ010018048">
    <property type="protein sequence ID" value="CAK0880184.1"/>
    <property type="molecule type" value="Genomic_DNA"/>
</dbReference>
<evidence type="ECO:0000313" key="5">
    <source>
        <dbReference type="Proteomes" id="UP001189429"/>
    </source>
</evidence>
<reference evidence="4" key="1">
    <citation type="submission" date="2023-10" db="EMBL/GenBank/DDBJ databases">
        <authorList>
            <person name="Chen Y."/>
            <person name="Shah S."/>
            <person name="Dougan E. K."/>
            <person name="Thang M."/>
            <person name="Chan C."/>
        </authorList>
    </citation>
    <scope>NUCLEOTIDE SEQUENCE [LARGE SCALE GENOMIC DNA]</scope>
</reference>
<dbReference type="SMART" id="SM00577">
    <property type="entry name" value="CPDc"/>
    <property type="match status" value="1"/>
</dbReference>
<feature type="compositionally biased region" description="Low complexity" evidence="2">
    <location>
        <begin position="82"/>
        <end position="99"/>
    </location>
</feature>
<dbReference type="PANTHER" id="PTHR12210">
    <property type="entry name" value="DULLARD PROTEIN PHOSPHATASE"/>
    <property type="match status" value="1"/>
</dbReference>
<keyword evidence="1" id="KW-0811">Translocation</keyword>
<dbReference type="Pfam" id="PF03031">
    <property type="entry name" value="NIF"/>
    <property type="match status" value="1"/>
</dbReference>
<dbReference type="CDD" id="cd07521">
    <property type="entry name" value="HAD_FCP1-like"/>
    <property type="match status" value="1"/>
</dbReference>
<dbReference type="InterPro" id="IPR036412">
    <property type="entry name" value="HAD-like_sf"/>
</dbReference>
<comment type="subunit">
    <text evidence="1">Component of the TIM23 complex.</text>
</comment>
<protein>
    <recommendedName>
        <fullName evidence="1">Mitochondrial import inner membrane translocase subunit TIM50</fullName>
    </recommendedName>
</protein>
<proteinExistence type="inferred from homology"/>
<dbReference type="PROSITE" id="PS50969">
    <property type="entry name" value="FCP1"/>
    <property type="match status" value="1"/>
</dbReference>
<comment type="caution">
    <text evidence="4">The sequence shown here is derived from an EMBL/GenBank/DDBJ whole genome shotgun (WGS) entry which is preliminary data.</text>
</comment>
<keyword evidence="1" id="KW-0813">Transport</keyword>
<dbReference type="InterPro" id="IPR004274">
    <property type="entry name" value="FCP1_dom"/>
</dbReference>
<dbReference type="InterPro" id="IPR023214">
    <property type="entry name" value="HAD_sf"/>
</dbReference>
<comment type="similarity">
    <text evidence="1">Belongs to the TIM50 family.</text>
</comment>
<feature type="domain" description="FCP1 homology" evidence="3">
    <location>
        <begin position="365"/>
        <end position="526"/>
    </location>
</feature>
<sequence length="537" mass="57992">MYIDHLGLCDVDIHLGLIDGDAAVDKPVGAPAFQQNDNQHIDIDETNLIITIEVIDDLPSICATCSTAELRRALGRNPPRPTALAPGRLRAGRATGRGADLPEQPSCPGGPRRAARPAAGRQPLDEQGTRPKTCALGGGVERRCGSLEHSVTGLVRRWLRQEPLTEQCVPTWDRERNRRPRGPPGADLVGRAVLDVECHERAVPHWVDVSVRHPAADDVAPAAARHAGEAARQNGRNTPGWRFWSLTMERQSQLAELNWSGRRPAPGDGWARSGRLAELLATPTGLGAARRAGGRCVGALEQLARAPFPGTLRGVPGAMAGAGLEGALAGRPRACDYAIVALGVALPGDARYRPPAGASHHSQGPGHERLTVVLDLDETLAHCRLEPARGLRHAFAVEFEETGARGFVYPRPCVGLFLEAAARLFEVVVFTASSQRYADQVLDGLDPSGGRISARLYRHHCTEVGHGYFKDLRRLGRALDRTVLVDDRELMELLLVLQRIAQHGSVPGFLSSRYGLRAFVERLRREPGLLGEPPDGG</sequence>
<evidence type="ECO:0000256" key="2">
    <source>
        <dbReference type="SAM" id="MobiDB-lite"/>
    </source>
</evidence>